<reference evidence="2 3" key="1">
    <citation type="journal article" date="1998" name="Science">
        <title>Genome sequence of the nematode C. elegans: a platform for investigating biology.</title>
        <authorList>
            <consortium name="The C. elegans sequencing consortium"/>
            <person name="Sulson J.E."/>
            <person name="Waterston R."/>
        </authorList>
    </citation>
    <scope>NUCLEOTIDE SEQUENCE [LARGE SCALE GENOMIC DNA]</scope>
    <source>
        <strain evidence="2 3">Bristol N2</strain>
    </source>
</reference>
<dbReference type="PANTHER" id="PTHR31936:SF6">
    <property type="entry name" value="FIBRINOGEN C-TERMINAL DOMAIN-CONTAINING PROTEIN"/>
    <property type="match status" value="1"/>
</dbReference>
<keyword evidence="1" id="KW-0732">Signal</keyword>
<dbReference type="KEGG" id="cel:CELE_Y64G10A.1"/>
<dbReference type="Proteomes" id="UP000001940">
    <property type="component" value="Chromosome IV"/>
</dbReference>
<dbReference type="eggNOG" id="ENOG502TFEU">
    <property type="taxonomic scope" value="Eukaryota"/>
</dbReference>
<keyword evidence="3" id="KW-1185">Reference proteome</keyword>
<dbReference type="UCSC" id="Y64G10A.1">
    <property type="organism name" value="c. elegans"/>
</dbReference>
<dbReference type="SUPFAM" id="SSF82895">
    <property type="entry name" value="TSP-1 type 1 repeat"/>
    <property type="match status" value="1"/>
</dbReference>
<evidence type="ECO:0000313" key="3">
    <source>
        <dbReference type="Proteomes" id="UP000001940"/>
    </source>
</evidence>
<dbReference type="AlphaFoldDB" id="Q9U1V8"/>
<dbReference type="OrthoDB" id="5814299at2759"/>
<name>Q9U1V8_CAEEL</name>
<dbReference type="InterPro" id="IPR036383">
    <property type="entry name" value="TSP1_rpt_sf"/>
</dbReference>
<protein>
    <submittedName>
        <fullName evidence="2">Uncharacterized protein</fullName>
    </submittedName>
</protein>
<evidence type="ECO:0000256" key="1">
    <source>
        <dbReference type="SAM" id="SignalP"/>
    </source>
</evidence>
<dbReference type="InParanoid" id="Q9U1V8"/>
<feature type="signal peptide" evidence="1">
    <location>
        <begin position="1"/>
        <end position="17"/>
    </location>
</feature>
<dbReference type="GeneID" id="190473"/>
<dbReference type="PhylomeDB" id="Q9U1V8"/>
<dbReference type="RefSeq" id="NP_502732.2">
    <property type="nucleotide sequence ID" value="NM_070331.2"/>
</dbReference>
<gene>
    <name evidence="2" type="ORF">CELE_Y64G10A.1</name>
    <name evidence="2 4" type="ORF">Y64G10A.1</name>
</gene>
<dbReference type="CTD" id="190473"/>
<evidence type="ECO:0000313" key="4">
    <source>
        <dbReference type="WormBase" id="Y64G10A.1"/>
    </source>
</evidence>
<dbReference type="PaxDb" id="6239-Y64G10A.1"/>
<dbReference type="HOGENOM" id="CLU_074198_0_0_1"/>
<dbReference type="WormBase" id="Y64G10A.1">
    <property type="protein sequence ID" value="CE40587"/>
    <property type="gene ID" value="WBGene00013411"/>
</dbReference>
<feature type="chain" id="PRO_5004333860" evidence="1">
    <location>
        <begin position="18"/>
        <end position="302"/>
    </location>
</feature>
<dbReference type="InterPro" id="IPR000884">
    <property type="entry name" value="TSP1_rpt"/>
</dbReference>
<dbReference type="OMA" id="NCACVGE"/>
<dbReference type="FunCoup" id="Q9U1V8">
    <property type="interactions" value="4"/>
</dbReference>
<evidence type="ECO:0000313" key="2">
    <source>
        <dbReference type="EMBL" id="CAB57909.2"/>
    </source>
</evidence>
<dbReference type="PANTHER" id="PTHR31936">
    <property type="entry name" value="PROTEIN CBG18744"/>
    <property type="match status" value="1"/>
</dbReference>
<organism evidence="2 3">
    <name type="scientific">Caenorhabditis elegans</name>
    <dbReference type="NCBI Taxonomy" id="6239"/>
    <lineage>
        <taxon>Eukaryota</taxon>
        <taxon>Metazoa</taxon>
        <taxon>Ecdysozoa</taxon>
        <taxon>Nematoda</taxon>
        <taxon>Chromadorea</taxon>
        <taxon>Rhabditida</taxon>
        <taxon>Rhabditina</taxon>
        <taxon>Rhabditomorpha</taxon>
        <taxon>Rhabditoidea</taxon>
        <taxon>Rhabditidae</taxon>
        <taxon>Peloderinae</taxon>
        <taxon>Caenorhabditis</taxon>
    </lineage>
</organism>
<sequence length="302" mass="33380">MLKQLLLFVFLLQISNAADCPICPTGGIWSEWTSTGVCATTCGACSNLNYTRTCLSDGLKNCACVGEPTTTMLCNTIACNYPRGSEAPCCNGSPVEINNFFHCTNATKSAPAKRCCPTGGVWTEWSSWGKSRDKIEWNRTRKCLSGGYNCACVGESEQTKFECPCTPMTAFPTGNTACSGLTKKVPYTIQKPFMEPTTCTTRFSMENSNFRQSFYYKNDKLGREVTTGGWLDKDGNCQIAEFPTGSQDTNGAFYRLGFHCNLTSGAWYNSWANTEILPCYLPNSWPAYDINMKDVVSFAQFY</sequence>
<accession>Q9U1V8</accession>
<dbReference type="AGR" id="WB:WBGene00013411"/>
<dbReference type="EMBL" id="BX284604">
    <property type="protein sequence ID" value="CAB57909.2"/>
    <property type="molecule type" value="Genomic_DNA"/>
</dbReference>
<proteinExistence type="predicted"/>
<dbReference type="PROSITE" id="PS50092">
    <property type="entry name" value="TSP1"/>
    <property type="match status" value="1"/>
</dbReference>